<dbReference type="Pfam" id="PF00069">
    <property type="entry name" value="Pkinase"/>
    <property type="match status" value="1"/>
</dbReference>
<dbReference type="PROSITE" id="PS50011">
    <property type="entry name" value="PROTEIN_KINASE_DOM"/>
    <property type="match status" value="1"/>
</dbReference>
<evidence type="ECO:0000256" key="3">
    <source>
        <dbReference type="ARBA" id="ARBA00022777"/>
    </source>
</evidence>
<dbReference type="RefSeq" id="WP_248353204.1">
    <property type="nucleotide sequence ID" value="NZ_AP025591.1"/>
</dbReference>
<gene>
    <name evidence="7" type="ORF">AMOR_37320</name>
</gene>
<keyword evidence="5" id="KW-0812">Transmembrane</keyword>
<feature type="domain" description="Protein kinase" evidence="6">
    <location>
        <begin position="13"/>
        <end position="275"/>
    </location>
</feature>
<evidence type="ECO:0000256" key="4">
    <source>
        <dbReference type="ARBA" id="ARBA00022840"/>
    </source>
</evidence>
<keyword evidence="1" id="KW-0808">Transferase</keyword>
<dbReference type="InterPro" id="IPR011009">
    <property type="entry name" value="Kinase-like_dom_sf"/>
</dbReference>
<evidence type="ECO:0000256" key="2">
    <source>
        <dbReference type="ARBA" id="ARBA00022741"/>
    </source>
</evidence>
<dbReference type="CDD" id="cd14014">
    <property type="entry name" value="STKc_PknB_like"/>
    <property type="match status" value="1"/>
</dbReference>
<keyword evidence="5" id="KW-1133">Transmembrane helix</keyword>
<dbReference type="InterPro" id="IPR000719">
    <property type="entry name" value="Prot_kinase_dom"/>
</dbReference>
<dbReference type="Gene3D" id="1.10.510.10">
    <property type="entry name" value="Transferase(Phosphotransferase) domain 1"/>
    <property type="match status" value="1"/>
</dbReference>
<proteinExistence type="predicted"/>
<evidence type="ECO:0000256" key="1">
    <source>
        <dbReference type="ARBA" id="ARBA00022679"/>
    </source>
</evidence>
<evidence type="ECO:0000313" key="7">
    <source>
        <dbReference type="EMBL" id="BDG04736.1"/>
    </source>
</evidence>
<keyword evidence="8" id="KW-1185">Reference proteome</keyword>
<reference evidence="8" key="1">
    <citation type="journal article" date="2022" name="Int. J. Syst. Evol. Microbiol.">
        <title>Anaeromyxobacter oryzae sp. nov., Anaeromyxobacter diazotrophicus sp. nov. and Anaeromyxobacter paludicola sp. nov., isolated from paddy soils.</title>
        <authorList>
            <person name="Itoh H."/>
            <person name="Xu Z."/>
            <person name="Mise K."/>
            <person name="Masuda Y."/>
            <person name="Ushijima N."/>
            <person name="Hayakawa C."/>
            <person name="Shiratori Y."/>
            <person name="Senoo K."/>
        </authorList>
    </citation>
    <scope>NUCLEOTIDE SEQUENCE [LARGE SCALE GENOMIC DNA]</scope>
    <source>
        <strain evidence="8">Red232</strain>
    </source>
</reference>
<organism evidence="7 8">
    <name type="scientific">Anaeromyxobacter oryzae</name>
    <dbReference type="NCBI Taxonomy" id="2918170"/>
    <lineage>
        <taxon>Bacteria</taxon>
        <taxon>Pseudomonadati</taxon>
        <taxon>Myxococcota</taxon>
        <taxon>Myxococcia</taxon>
        <taxon>Myxococcales</taxon>
        <taxon>Cystobacterineae</taxon>
        <taxon>Anaeromyxobacteraceae</taxon>
        <taxon>Anaeromyxobacter</taxon>
    </lineage>
</organism>
<evidence type="ECO:0000259" key="6">
    <source>
        <dbReference type="PROSITE" id="PS50011"/>
    </source>
</evidence>
<dbReference type="Proteomes" id="UP001162891">
    <property type="component" value="Chromosome"/>
</dbReference>
<dbReference type="PANTHER" id="PTHR43289:SF6">
    <property type="entry name" value="SERINE_THREONINE-PROTEIN KINASE NEKL-3"/>
    <property type="match status" value="1"/>
</dbReference>
<keyword evidence="3" id="KW-0418">Kinase</keyword>
<dbReference type="SUPFAM" id="SSF56112">
    <property type="entry name" value="Protein kinase-like (PK-like)"/>
    <property type="match status" value="1"/>
</dbReference>
<dbReference type="PROSITE" id="PS00108">
    <property type="entry name" value="PROTEIN_KINASE_ST"/>
    <property type="match status" value="1"/>
</dbReference>
<protein>
    <recommendedName>
        <fullName evidence="6">Protein kinase domain-containing protein</fullName>
    </recommendedName>
</protein>
<dbReference type="PANTHER" id="PTHR43289">
    <property type="entry name" value="MITOGEN-ACTIVATED PROTEIN KINASE KINASE KINASE 20-RELATED"/>
    <property type="match status" value="1"/>
</dbReference>
<dbReference type="Gene3D" id="3.30.200.20">
    <property type="entry name" value="Phosphorylase Kinase, domain 1"/>
    <property type="match status" value="1"/>
</dbReference>
<accession>A0ABN6MUW8</accession>
<evidence type="ECO:0000313" key="8">
    <source>
        <dbReference type="Proteomes" id="UP001162891"/>
    </source>
</evidence>
<keyword evidence="2" id="KW-0547">Nucleotide-binding</keyword>
<dbReference type="EMBL" id="AP025591">
    <property type="protein sequence ID" value="BDG04736.1"/>
    <property type="molecule type" value="Genomic_DNA"/>
</dbReference>
<keyword evidence="5" id="KW-0472">Membrane</keyword>
<name>A0ABN6MUW8_9BACT</name>
<dbReference type="InterPro" id="IPR008271">
    <property type="entry name" value="Ser/Thr_kinase_AS"/>
</dbReference>
<keyword evidence="4" id="KW-0067">ATP-binding</keyword>
<dbReference type="SMART" id="SM00220">
    <property type="entry name" value="S_TKc"/>
    <property type="match status" value="1"/>
</dbReference>
<feature type="transmembrane region" description="Helical" evidence="5">
    <location>
        <begin position="297"/>
        <end position="317"/>
    </location>
</feature>
<sequence length="342" mass="36864">MRDPGVGDVLDGHRIEALLARGGMASVFRAVDEASGDPVALKVPHMQYEADVVFYERFRREEEMALRLDHPNLVRARPPPREKTRVYLIMEYVDGVSLAELLGGGPLPPAQAVEIARQSCDALAYLHAHGVVHRDVKPGNVLLTREGHVKLLDLGIAHVETARRLAITDLSASIGTPDYMTPEQMQGRAGDARVDLFALGTMLYEMLTGRLPYAGGGWEARARAKRLGAPTPPSAHVPELHPGLESIVMKAIDPVLEERYASAVDLLADLRDPSAVAPRDLTRAAVRRTPRLDPRPVAALLAILAALSVVGGVGWLAHRRGLETSTTSPAAGAPPRTAARPP</sequence>
<evidence type="ECO:0000256" key="5">
    <source>
        <dbReference type="SAM" id="Phobius"/>
    </source>
</evidence>